<dbReference type="Proteomes" id="UP000594263">
    <property type="component" value="Unplaced"/>
</dbReference>
<accession>A0A7N0ZTA5</accession>
<name>A0A7N0ZTA5_KALFE</name>
<organism evidence="1 2">
    <name type="scientific">Kalanchoe fedtschenkoi</name>
    <name type="common">Lavender scallops</name>
    <name type="synonym">South American air plant</name>
    <dbReference type="NCBI Taxonomy" id="63787"/>
    <lineage>
        <taxon>Eukaryota</taxon>
        <taxon>Viridiplantae</taxon>
        <taxon>Streptophyta</taxon>
        <taxon>Embryophyta</taxon>
        <taxon>Tracheophyta</taxon>
        <taxon>Spermatophyta</taxon>
        <taxon>Magnoliopsida</taxon>
        <taxon>eudicotyledons</taxon>
        <taxon>Gunneridae</taxon>
        <taxon>Pentapetalae</taxon>
        <taxon>Saxifragales</taxon>
        <taxon>Crassulaceae</taxon>
        <taxon>Kalanchoe</taxon>
    </lineage>
</organism>
<sequence length="60" mass="6897">MMKNNGLKKEPGHSLIEVNGVVERFTMGEYVHSRSEEVGHMLELLREAFTEVAEQFNAYL</sequence>
<dbReference type="Gramene" id="Kaladp0032s0200.1.v1.1">
    <property type="protein sequence ID" value="Kaladp0032s0200.1.v1.1"/>
    <property type="gene ID" value="Kaladp0032s0200.v1.1"/>
</dbReference>
<dbReference type="AlphaFoldDB" id="A0A7N0ZTA5"/>
<evidence type="ECO:0000313" key="1">
    <source>
        <dbReference type="EnsemblPlants" id="Kaladp0032s0200.1.v1.1"/>
    </source>
</evidence>
<keyword evidence="2" id="KW-1185">Reference proteome</keyword>
<dbReference type="EnsemblPlants" id="Kaladp0032s0200.1.v1.1">
    <property type="protein sequence ID" value="Kaladp0032s0200.1.v1.1"/>
    <property type="gene ID" value="Kaladp0032s0200.v1.1"/>
</dbReference>
<reference evidence="1" key="1">
    <citation type="submission" date="2021-01" db="UniProtKB">
        <authorList>
            <consortium name="EnsemblPlants"/>
        </authorList>
    </citation>
    <scope>IDENTIFICATION</scope>
</reference>
<evidence type="ECO:0000313" key="2">
    <source>
        <dbReference type="Proteomes" id="UP000594263"/>
    </source>
</evidence>
<protein>
    <submittedName>
        <fullName evidence="1">Uncharacterized protein</fullName>
    </submittedName>
</protein>
<proteinExistence type="predicted"/>